<evidence type="ECO:0000256" key="8">
    <source>
        <dbReference type="SAM" id="Coils"/>
    </source>
</evidence>
<sequence length="782" mass="90147">MNDEIITKLENADIQKATSSIRAYMELKKTCADAILFYRVGDFYETFFDDAILFSKNCNITLTSRKYGALGRVALAGIPQKAFCIYVKKLLDLNFKIARAEQFCDEKGNYYRKIVRVYSSATVYESEFLQADKNSYLAAIYKDGPKYGFSYADVSQGGFYLTCGTKEEIKFEITKLSPSELLLNSQELLFEFRELIKDRKNTLICPDYFSGRKFDIKKGEFALGYRAANAVLEYVLENQKDFAPKLDEIKKYSVSNFMSMDYETRRSLELVRMQADFKKQGSLFWFLDNTKTPMGRRLLREWMSAPLNNSEMILKRQAVIQKLCSKKSLRTEIESFLDSFCDMLRYSAKISNKTITYKELVEISKVLFRAKKLEGILGEFEKGFFKTDSESIELLYDFSQIIQKTFDENINEDSCELYPIKEGVCDRLDFLRFELKEVHENFKLLEKKQQETVHKNAKIKFLPNIGYYYEAPQSAAQNIDNDFIIKQKLSSTIRYADNELIEYEEKINSLKYSILQLEKDIFDKLLTYCCELTPKIREFARLCAYFDVTNSLANCIVENSFAQVKYNNDGAFELIEAMHPCVYKLKENYVKNDTQIFAKNILTILTGANMSGKSTYLKQNAIAVILSQMCGYTCAKSANMPIFDRIFFHGVVFDNLRDGESTFFAEMKKIAYILNNSTKDTLVIFDEPVKGTNKEESEALICAILEYIKQNICSKTIVATHFVNIAKHFLNDKFSKLIFVDFETKIIKQGIAPHSSAFCVAHQAGLAESIIENAKRYSLGQL</sequence>
<dbReference type="InterPro" id="IPR017261">
    <property type="entry name" value="DNA_mismatch_repair_MutS/MSH"/>
</dbReference>
<dbReference type="InterPro" id="IPR007695">
    <property type="entry name" value="DNA_mismatch_repair_MutS-lik_N"/>
</dbReference>
<evidence type="ECO:0000256" key="4">
    <source>
        <dbReference type="ARBA" id="ARBA00022840"/>
    </source>
</evidence>
<dbReference type="Pfam" id="PF00488">
    <property type="entry name" value="MutS_V"/>
    <property type="match status" value="1"/>
</dbReference>
<evidence type="ECO:0000313" key="11">
    <source>
        <dbReference type="EMBL" id="HIS74967.1"/>
    </source>
</evidence>
<dbReference type="InterPro" id="IPR016151">
    <property type="entry name" value="DNA_mismatch_repair_MutS_N"/>
</dbReference>
<dbReference type="PANTHER" id="PTHR11361">
    <property type="entry name" value="DNA MISMATCH REPAIR PROTEIN MUTS FAMILY MEMBER"/>
    <property type="match status" value="1"/>
</dbReference>
<protein>
    <submittedName>
        <fullName evidence="11">DNA mismatch repair protein MutS</fullName>
    </submittedName>
</protein>
<evidence type="ECO:0000256" key="7">
    <source>
        <dbReference type="RuleBase" id="RU003756"/>
    </source>
</evidence>
<dbReference type="GO" id="GO:0140664">
    <property type="term" value="F:ATP-dependent DNA damage sensor activity"/>
    <property type="evidence" value="ECO:0007669"/>
    <property type="project" value="InterPro"/>
</dbReference>
<dbReference type="SUPFAM" id="SSF48334">
    <property type="entry name" value="DNA repair protein MutS, domain III"/>
    <property type="match status" value="1"/>
</dbReference>
<keyword evidence="3 7" id="KW-0227">DNA damage</keyword>
<dbReference type="SUPFAM" id="SSF53150">
    <property type="entry name" value="DNA repair protein MutS, domain II"/>
    <property type="match status" value="1"/>
</dbReference>
<dbReference type="EMBL" id="DVJQ01000071">
    <property type="protein sequence ID" value="HIS74967.1"/>
    <property type="molecule type" value="Genomic_DNA"/>
</dbReference>
<dbReference type="PIRSF" id="PIRSF037677">
    <property type="entry name" value="DNA_mis_repair_Msh6"/>
    <property type="match status" value="1"/>
</dbReference>
<evidence type="ECO:0000256" key="6">
    <source>
        <dbReference type="ARBA" id="ARBA00023204"/>
    </source>
</evidence>
<dbReference type="Gene3D" id="3.40.1170.10">
    <property type="entry name" value="DNA repair protein MutS, domain I"/>
    <property type="match status" value="1"/>
</dbReference>
<dbReference type="InterPro" id="IPR007861">
    <property type="entry name" value="DNA_mismatch_repair_MutS_clamp"/>
</dbReference>
<evidence type="ECO:0000259" key="9">
    <source>
        <dbReference type="SMART" id="SM00533"/>
    </source>
</evidence>
<keyword evidence="5 7" id="KW-0238">DNA-binding</keyword>
<evidence type="ECO:0000259" key="10">
    <source>
        <dbReference type="SMART" id="SM00534"/>
    </source>
</evidence>
<keyword evidence="4" id="KW-0067">ATP-binding</keyword>
<dbReference type="PANTHER" id="PTHR11361:SF34">
    <property type="entry name" value="DNA MISMATCH REPAIR PROTEIN MSH1, MITOCHONDRIAL"/>
    <property type="match status" value="1"/>
</dbReference>
<dbReference type="Pfam" id="PF01624">
    <property type="entry name" value="MutS_I"/>
    <property type="match status" value="1"/>
</dbReference>
<keyword evidence="6 7" id="KW-0234">DNA repair</keyword>
<reference evidence="11" key="2">
    <citation type="journal article" date="2021" name="PeerJ">
        <title>Extensive microbial diversity within the chicken gut microbiome revealed by metagenomics and culture.</title>
        <authorList>
            <person name="Gilroy R."/>
            <person name="Ravi A."/>
            <person name="Getino M."/>
            <person name="Pursley I."/>
            <person name="Horton D.L."/>
            <person name="Alikhan N.F."/>
            <person name="Baker D."/>
            <person name="Gharbi K."/>
            <person name="Hall N."/>
            <person name="Watson M."/>
            <person name="Adriaenssens E.M."/>
            <person name="Foster-Nyarko E."/>
            <person name="Jarju S."/>
            <person name="Secka A."/>
            <person name="Antonio M."/>
            <person name="Oren A."/>
            <person name="Chaudhuri R.R."/>
            <person name="La Ragione R."/>
            <person name="Hildebrand F."/>
            <person name="Pallen M.J."/>
        </authorList>
    </citation>
    <scope>NUCLEOTIDE SEQUENCE</scope>
    <source>
        <strain evidence="11">CHK152-2871</strain>
    </source>
</reference>
<comment type="caution">
    <text evidence="11">The sequence shown here is derived from an EMBL/GenBank/DDBJ whole genome shotgun (WGS) entry which is preliminary data.</text>
</comment>
<dbReference type="Pfam" id="PF05190">
    <property type="entry name" value="MutS_IV"/>
    <property type="match status" value="1"/>
</dbReference>
<dbReference type="GO" id="GO:0005524">
    <property type="term" value="F:ATP binding"/>
    <property type="evidence" value="ECO:0007669"/>
    <property type="project" value="UniProtKB-KW"/>
</dbReference>
<feature type="domain" description="DNA mismatch repair proteins mutS family" evidence="10">
    <location>
        <begin position="600"/>
        <end position="779"/>
    </location>
</feature>
<dbReference type="InterPro" id="IPR007696">
    <property type="entry name" value="DNA_mismatch_repair_MutS_core"/>
</dbReference>
<evidence type="ECO:0000256" key="5">
    <source>
        <dbReference type="ARBA" id="ARBA00023125"/>
    </source>
</evidence>
<dbReference type="Gene3D" id="1.10.1420.10">
    <property type="match status" value="2"/>
</dbReference>
<dbReference type="Gene3D" id="3.40.50.300">
    <property type="entry name" value="P-loop containing nucleotide triphosphate hydrolases"/>
    <property type="match status" value="1"/>
</dbReference>
<dbReference type="SMART" id="SM00533">
    <property type="entry name" value="MUTSd"/>
    <property type="match status" value="1"/>
</dbReference>
<dbReference type="Pfam" id="PF05188">
    <property type="entry name" value="MutS_II"/>
    <property type="match status" value="1"/>
</dbReference>
<comment type="similarity">
    <text evidence="1 7">Belongs to the DNA mismatch repair MutS family.</text>
</comment>
<evidence type="ECO:0000256" key="3">
    <source>
        <dbReference type="ARBA" id="ARBA00022763"/>
    </source>
</evidence>
<dbReference type="SUPFAM" id="SSF55271">
    <property type="entry name" value="DNA repair protein MutS, domain I"/>
    <property type="match status" value="1"/>
</dbReference>
<accession>A0A9D1FK75</accession>
<keyword evidence="8" id="KW-0175">Coiled coil</keyword>
<dbReference type="InterPro" id="IPR007860">
    <property type="entry name" value="DNA_mmatch_repair_MutS_con_dom"/>
</dbReference>
<evidence type="ECO:0000313" key="12">
    <source>
        <dbReference type="Proteomes" id="UP000886865"/>
    </source>
</evidence>
<dbReference type="InterPro" id="IPR000432">
    <property type="entry name" value="DNA_mismatch_repair_MutS_C"/>
</dbReference>
<name>A0A9D1FK75_9BACT</name>
<comment type="function">
    <text evidence="7">This protein is involved in the repair of mismatches in DNA.</text>
</comment>
<evidence type="ECO:0000256" key="2">
    <source>
        <dbReference type="ARBA" id="ARBA00022741"/>
    </source>
</evidence>
<reference evidence="11" key="1">
    <citation type="submission" date="2020-10" db="EMBL/GenBank/DDBJ databases">
        <authorList>
            <person name="Gilroy R."/>
        </authorList>
    </citation>
    <scope>NUCLEOTIDE SEQUENCE</scope>
    <source>
        <strain evidence="11">CHK152-2871</strain>
    </source>
</reference>
<dbReference type="Gene3D" id="3.30.420.110">
    <property type="entry name" value="MutS, connector domain"/>
    <property type="match status" value="1"/>
</dbReference>
<keyword evidence="2 7" id="KW-0547">Nucleotide-binding</keyword>
<dbReference type="InterPro" id="IPR036678">
    <property type="entry name" value="MutS_con_dom_sf"/>
</dbReference>
<dbReference type="InterPro" id="IPR045076">
    <property type="entry name" value="MutS"/>
</dbReference>
<dbReference type="SUPFAM" id="SSF52540">
    <property type="entry name" value="P-loop containing nucleoside triphosphate hydrolases"/>
    <property type="match status" value="1"/>
</dbReference>
<organism evidence="11 12">
    <name type="scientific">Candidatus Galligastranaerophilus intestinavium</name>
    <dbReference type="NCBI Taxonomy" id="2840836"/>
    <lineage>
        <taxon>Bacteria</taxon>
        <taxon>Candidatus Galligastranaerophilus</taxon>
    </lineage>
</organism>
<dbReference type="InterPro" id="IPR036187">
    <property type="entry name" value="DNA_mismatch_repair_MutS_sf"/>
</dbReference>
<feature type="coiled-coil region" evidence="8">
    <location>
        <begin position="486"/>
        <end position="520"/>
    </location>
</feature>
<dbReference type="GO" id="GO:0030983">
    <property type="term" value="F:mismatched DNA binding"/>
    <property type="evidence" value="ECO:0007669"/>
    <property type="project" value="InterPro"/>
</dbReference>
<gene>
    <name evidence="11" type="primary">mutS</name>
    <name evidence="11" type="ORF">IAA86_08120</name>
</gene>
<evidence type="ECO:0000256" key="1">
    <source>
        <dbReference type="ARBA" id="ARBA00006271"/>
    </source>
</evidence>
<dbReference type="Pfam" id="PF05192">
    <property type="entry name" value="MutS_III"/>
    <property type="match status" value="1"/>
</dbReference>
<dbReference type="AlphaFoldDB" id="A0A9D1FK75"/>
<dbReference type="NCBIfam" id="NF003810">
    <property type="entry name" value="PRK05399.1"/>
    <property type="match status" value="1"/>
</dbReference>
<dbReference type="SMART" id="SM00534">
    <property type="entry name" value="MUTSac"/>
    <property type="match status" value="1"/>
</dbReference>
<dbReference type="Proteomes" id="UP000886865">
    <property type="component" value="Unassembled WGS sequence"/>
</dbReference>
<feature type="domain" description="DNA mismatch repair protein MutS core" evidence="9">
    <location>
        <begin position="278"/>
        <end position="585"/>
    </location>
</feature>
<dbReference type="InterPro" id="IPR027417">
    <property type="entry name" value="P-loop_NTPase"/>
</dbReference>
<proteinExistence type="inferred from homology"/>
<dbReference type="GO" id="GO:0006298">
    <property type="term" value="P:mismatch repair"/>
    <property type="evidence" value="ECO:0007669"/>
    <property type="project" value="InterPro"/>
</dbReference>